<name>A0A2A3MCH9_9PSED</name>
<keyword evidence="3" id="KW-1185">Reference proteome</keyword>
<protein>
    <submittedName>
        <fullName evidence="2">Alpha/beta hydrolase</fullName>
    </submittedName>
</protein>
<dbReference type="InterPro" id="IPR050266">
    <property type="entry name" value="AB_hydrolase_sf"/>
</dbReference>
<organism evidence="2 3">
    <name type="scientific">Pseudomonas abyssi</name>
    <dbReference type="NCBI Taxonomy" id="170540"/>
    <lineage>
        <taxon>Bacteria</taxon>
        <taxon>Pseudomonadati</taxon>
        <taxon>Pseudomonadota</taxon>
        <taxon>Gammaproteobacteria</taxon>
        <taxon>Pseudomonadales</taxon>
        <taxon>Pseudomonadaceae</taxon>
        <taxon>Pseudomonas</taxon>
    </lineage>
</organism>
<dbReference type="EMBL" id="NTMR01000036">
    <property type="protein sequence ID" value="PBK02540.1"/>
    <property type="molecule type" value="Genomic_DNA"/>
</dbReference>
<dbReference type="PRINTS" id="PR00111">
    <property type="entry name" value="ABHYDROLASE"/>
</dbReference>
<dbReference type="AlphaFoldDB" id="A0A2A3MCH9"/>
<dbReference type="InterPro" id="IPR000073">
    <property type="entry name" value="AB_hydrolase_1"/>
</dbReference>
<evidence type="ECO:0000313" key="2">
    <source>
        <dbReference type="EMBL" id="PBK02540.1"/>
    </source>
</evidence>
<dbReference type="RefSeq" id="WP_096006397.1">
    <property type="nucleotide sequence ID" value="NZ_NTMR01000036.1"/>
</dbReference>
<dbReference type="GO" id="GO:0016020">
    <property type="term" value="C:membrane"/>
    <property type="evidence" value="ECO:0007669"/>
    <property type="project" value="TreeGrafter"/>
</dbReference>
<sequence>MGKSSARQALIDKMGVPVTQATVTSGSVNTAYLAAGAGTPVVCLHGGGAGAVTWYPAVAALAEHFHVVAPDIVGYGESDKPDARYDKAVFSHWLKQFLHAVGLAKAHVIGLSQGGAVALQFALDCPEMVDKLVLVDSGGLGAKPPLMSLLSMLWLNTFPSSLANRVYARYILFDPACRDPDHARYSLEVLRLAGGKKAFSQGRGAAVSAFSSAALGSIQHRTLLIWGEDDRLFPVACAAKAAALMPNATLCRIANAGHLPLMDQPAAFNQAVMSFLLAR</sequence>
<gene>
    <name evidence="2" type="ORF">CNQ84_19255</name>
</gene>
<evidence type="ECO:0000313" key="3">
    <source>
        <dbReference type="Proteomes" id="UP000242313"/>
    </source>
</evidence>
<dbReference type="PANTHER" id="PTHR43798">
    <property type="entry name" value="MONOACYLGLYCEROL LIPASE"/>
    <property type="match status" value="1"/>
</dbReference>
<proteinExistence type="predicted"/>
<accession>A0A2A3MCH9</accession>
<comment type="caution">
    <text evidence="2">The sequence shown here is derived from an EMBL/GenBank/DDBJ whole genome shotgun (WGS) entry which is preliminary data.</text>
</comment>
<feature type="domain" description="AB hydrolase-1" evidence="1">
    <location>
        <begin position="40"/>
        <end position="264"/>
    </location>
</feature>
<dbReference type="Proteomes" id="UP000242313">
    <property type="component" value="Unassembled WGS sequence"/>
</dbReference>
<keyword evidence="2" id="KW-0378">Hydrolase</keyword>
<dbReference type="SUPFAM" id="SSF53474">
    <property type="entry name" value="alpha/beta-Hydrolases"/>
    <property type="match status" value="1"/>
</dbReference>
<dbReference type="Gene3D" id="3.40.50.1820">
    <property type="entry name" value="alpha/beta hydrolase"/>
    <property type="match status" value="1"/>
</dbReference>
<dbReference type="GO" id="GO:0016787">
    <property type="term" value="F:hydrolase activity"/>
    <property type="evidence" value="ECO:0007669"/>
    <property type="project" value="UniProtKB-KW"/>
</dbReference>
<dbReference type="Pfam" id="PF00561">
    <property type="entry name" value="Abhydrolase_1"/>
    <property type="match status" value="1"/>
</dbReference>
<reference evidence="2 3" key="1">
    <citation type="submission" date="2017-09" db="EMBL/GenBank/DDBJ databases">
        <title>Pseudomonas abyssi sp. nov. isolated from Abyssopelagic Water.</title>
        <authorList>
            <person name="Wei Y."/>
        </authorList>
    </citation>
    <scope>NUCLEOTIDE SEQUENCE [LARGE SCALE GENOMIC DNA]</scope>
    <source>
        <strain evidence="2 3">MT5</strain>
    </source>
</reference>
<dbReference type="InterPro" id="IPR029058">
    <property type="entry name" value="AB_hydrolase_fold"/>
</dbReference>
<evidence type="ECO:0000259" key="1">
    <source>
        <dbReference type="Pfam" id="PF00561"/>
    </source>
</evidence>
<dbReference type="PANTHER" id="PTHR43798:SF33">
    <property type="entry name" value="HYDROLASE, PUTATIVE (AFU_ORTHOLOGUE AFUA_2G14860)-RELATED"/>
    <property type="match status" value="1"/>
</dbReference>